<dbReference type="InterPro" id="IPR005467">
    <property type="entry name" value="His_kinase_dom"/>
</dbReference>
<evidence type="ECO:0000256" key="1">
    <source>
        <dbReference type="ARBA" id="ARBA00000085"/>
    </source>
</evidence>
<dbReference type="PROSITE" id="PS50109">
    <property type="entry name" value="HIS_KIN"/>
    <property type="match status" value="1"/>
</dbReference>
<keyword evidence="7" id="KW-0067">ATP-binding</keyword>
<dbReference type="EMBL" id="JAASRN010000002">
    <property type="protein sequence ID" value="NIK74392.1"/>
    <property type="molecule type" value="Genomic_DNA"/>
</dbReference>
<organism evidence="11 12">
    <name type="scientific">Thermonema lapsum</name>
    <dbReference type="NCBI Taxonomy" id="28195"/>
    <lineage>
        <taxon>Bacteria</taxon>
        <taxon>Pseudomonadati</taxon>
        <taxon>Bacteroidota</taxon>
        <taxon>Cytophagia</taxon>
        <taxon>Cytophagales</taxon>
        <taxon>Thermonemataceae</taxon>
        <taxon>Thermonema</taxon>
    </lineage>
</organism>
<dbReference type="RefSeq" id="WP_243844196.1">
    <property type="nucleotide sequence ID" value="NZ_JAASRN010000002.1"/>
</dbReference>
<accession>A0A846MSS7</accession>
<feature type="domain" description="Histidine kinase" evidence="10">
    <location>
        <begin position="189"/>
        <end position="396"/>
    </location>
</feature>
<dbReference type="PANTHER" id="PTHR43065:SF10">
    <property type="entry name" value="PEROXIDE STRESS-ACTIVATED HISTIDINE KINASE MAK3"/>
    <property type="match status" value="1"/>
</dbReference>
<dbReference type="PANTHER" id="PTHR43065">
    <property type="entry name" value="SENSOR HISTIDINE KINASE"/>
    <property type="match status" value="1"/>
</dbReference>
<evidence type="ECO:0000256" key="5">
    <source>
        <dbReference type="ARBA" id="ARBA00022741"/>
    </source>
</evidence>
<comment type="caution">
    <text evidence="11">The sequence shown here is derived from an EMBL/GenBank/DDBJ whole genome shotgun (WGS) entry which is preliminary data.</text>
</comment>
<dbReference type="InterPro" id="IPR036890">
    <property type="entry name" value="HATPase_C_sf"/>
</dbReference>
<dbReference type="InterPro" id="IPR004358">
    <property type="entry name" value="Sig_transdc_His_kin-like_C"/>
</dbReference>
<feature type="transmembrane region" description="Helical" evidence="9">
    <location>
        <begin position="12"/>
        <end position="30"/>
    </location>
</feature>
<evidence type="ECO:0000256" key="6">
    <source>
        <dbReference type="ARBA" id="ARBA00022777"/>
    </source>
</evidence>
<dbReference type="GO" id="GO:0004673">
    <property type="term" value="F:protein histidine kinase activity"/>
    <property type="evidence" value="ECO:0007669"/>
    <property type="project" value="UniProtKB-EC"/>
</dbReference>
<sequence length="429" mass="49707">MMDIYKHKSEFKVLVFVIALLIGGVSLYYTDTLVKKLVEREKEQIELYASALRFTLDPENNEPLTFIFDEIIKSNQHIPVILTDHEENIITYKNIDIPPGVSPERKERILQRELEIMKQEHPPIIVEYEVGAPTHNKIYYRNSDLIYQLRWYPYAQLSVIAIFGFLTYLAFSYSRKAEQNRIWVGLAKETAHQLGTPISSLMAWIELLKHDEQFKNHEVLGELEKDIKRLQITTERFSNIGSKPTFKPEDPYEVVKEIVDYLRPRISPKIEMEVVNYTLQGTRVLMNRHLFQWVIENLCKNAVDAMNGAGKIEIKLKVTANHKKTIIDVTDTGKGIPKSKFKKIFAPGYTTKKRGWGLGLTLAKRIVENYHKGRIFVKASEIDKGTKFRIILPNQQTEGVESYELVNKKNPLRKVLESLEKGNSLSEKD</sequence>
<dbReference type="AlphaFoldDB" id="A0A846MSS7"/>
<gene>
    <name evidence="11" type="ORF">FHS56_001905</name>
</gene>
<evidence type="ECO:0000259" key="10">
    <source>
        <dbReference type="PROSITE" id="PS50109"/>
    </source>
</evidence>
<evidence type="ECO:0000313" key="12">
    <source>
        <dbReference type="Proteomes" id="UP000537126"/>
    </source>
</evidence>
<dbReference type="Pfam" id="PF02518">
    <property type="entry name" value="HATPase_c"/>
    <property type="match status" value="1"/>
</dbReference>
<keyword evidence="8" id="KW-0902">Two-component regulatory system</keyword>
<keyword evidence="5" id="KW-0547">Nucleotide-binding</keyword>
<dbReference type="GO" id="GO:0000160">
    <property type="term" value="P:phosphorelay signal transduction system"/>
    <property type="evidence" value="ECO:0007669"/>
    <property type="project" value="UniProtKB-KW"/>
</dbReference>
<dbReference type="Gene3D" id="3.30.565.10">
    <property type="entry name" value="Histidine kinase-like ATPase, C-terminal domain"/>
    <property type="match status" value="1"/>
</dbReference>
<dbReference type="PRINTS" id="PR00344">
    <property type="entry name" value="BCTRLSENSOR"/>
</dbReference>
<evidence type="ECO:0000256" key="9">
    <source>
        <dbReference type="SAM" id="Phobius"/>
    </source>
</evidence>
<dbReference type="SUPFAM" id="SSF55874">
    <property type="entry name" value="ATPase domain of HSP90 chaperone/DNA topoisomerase II/histidine kinase"/>
    <property type="match status" value="1"/>
</dbReference>
<protein>
    <recommendedName>
        <fullName evidence="2">histidine kinase</fullName>
        <ecNumber evidence="2">2.7.13.3</ecNumber>
    </recommendedName>
</protein>
<evidence type="ECO:0000256" key="8">
    <source>
        <dbReference type="ARBA" id="ARBA00023012"/>
    </source>
</evidence>
<evidence type="ECO:0000256" key="4">
    <source>
        <dbReference type="ARBA" id="ARBA00022679"/>
    </source>
</evidence>
<evidence type="ECO:0000313" key="11">
    <source>
        <dbReference type="EMBL" id="NIK74392.1"/>
    </source>
</evidence>
<dbReference type="EC" id="2.7.13.3" evidence="2"/>
<dbReference type="SMART" id="SM00387">
    <property type="entry name" value="HATPase_c"/>
    <property type="match status" value="1"/>
</dbReference>
<keyword evidence="4" id="KW-0808">Transferase</keyword>
<comment type="catalytic activity">
    <reaction evidence="1">
        <text>ATP + protein L-histidine = ADP + protein N-phospho-L-histidine.</text>
        <dbReference type="EC" id="2.7.13.3"/>
    </reaction>
</comment>
<proteinExistence type="predicted"/>
<dbReference type="GO" id="GO:0005524">
    <property type="term" value="F:ATP binding"/>
    <property type="evidence" value="ECO:0007669"/>
    <property type="project" value="UniProtKB-KW"/>
</dbReference>
<keyword evidence="3" id="KW-0597">Phosphoprotein</keyword>
<name>A0A846MSS7_9BACT</name>
<dbReference type="InterPro" id="IPR003594">
    <property type="entry name" value="HATPase_dom"/>
</dbReference>
<dbReference type="Proteomes" id="UP000537126">
    <property type="component" value="Unassembled WGS sequence"/>
</dbReference>
<keyword evidence="6" id="KW-0418">Kinase</keyword>
<evidence type="ECO:0000256" key="3">
    <source>
        <dbReference type="ARBA" id="ARBA00022553"/>
    </source>
</evidence>
<keyword evidence="12" id="KW-1185">Reference proteome</keyword>
<evidence type="ECO:0000256" key="7">
    <source>
        <dbReference type="ARBA" id="ARBA00022840"/>
    </source>
</evidence>
<keyword evidence="9" id="KW-0472">Membrane</keyword>
<keyword evidence="9" id="KW-1133">Transmembrane helix</keyword>
<keyword evidence="9" id="KW-0812">Transmembrane</keyword>
<feature type="transmembrane region" description="Helical" evidence="9">
    <location>
        <begin position="151"/>
        <end position="171"/>
    </location>
</feature>
<reference evidence="11 12" key="1">
    <citation type="submission" date="2020-03" db="EMBL/GenBank/DDBJ databases">
        <title>Genomic Encyclopedia of Type Strains, Phase IV (KMG-IV): sequencing the most valuable type-strain genomes for metagenomic binning, comparative biology and taxonomic classification.</title>
        <authorList>
            <person name="Goeker M."/>
        </authorList>
    </citation>
    <scope>NUCLEOTIDE SEQUENCE [LARGE SCALE GENOMIC DNA]</scope>
    <source>
        <strain evidence="11 12">DSM 5718</strain>
    </source>
</reference>
<evidence type="ECO:0000256" key="2">
    <source>
        <dbReference type="ARBA" id="ARBA00012438"/>
    </source>
</evidence>